<dbReference type="AlphaFoldDB" id="A0A1C3H7K5"/>
<dbReference type="PIRSF" id="PIRSF001267">
    <property type="entry name" value="Pyrophosphatase_GppA_Ppx"/>
    <property type="match status" value="1"/>
</dbReference>
<evidence type="ECO:0000259" key="3">
    <source>
        <dbReference type="Pfam" id="PF21447"/>
    </source>
</evidence>
<sequence>MKDRYAALDLGSNSFHLVIAQMLDGSIQTVDKNKHMVRLGEGLDDNNRLSGEAIARGIEALTQMGQLVADIPEDHFRAVATNTLRVAENRDAFLAAGEAALGKPIEIISGSEEAALIYLGISKHNHFTDRSLVIDIGGGSTEIILGEGSEPQILRSLTIGCANIAARCFPKGKINKAAIKKARDYAGTIIEPHILTYRSQSAWARVVLSSGTAKAIARVLKKDTIDRADLDALLDKLADIGHADKLPKKLGVDEARAYGFTGGVSILAALYQHLDLDSAIVSQEALREGVLLELMGRDDNDSDERERTARAMQNRFAVDVAQADRAAALADHLNRQLPETAPPRFAPLLRYAAWLHETGWAVARNDMQKHGAYILEHADMPGYSRLMQNILAVLVKAQKRKLPDKDINALPETHRAWVWQNALALRLAVLLCRARTPIAAIDYPDIRRFGDTYRLRFPDGYLAAHPLTHADLQQEQALWQENSPWVLEYNTPE</sequence>
<dbReference type="FunFam" id="3.30.420.40:FF:000023">
    <property type="entry name" value="Guanosine-5'-triphosphate,3'-diphosphate pyrophosphatase"/>
    <property type="match status" value="1"/>
</dbReference>
<evidence type="ECO:0000313" key="4">
    <source>
        <dbReference type="EMBL" id="SAM72568.1"/>
    </source>
</evidence>
<evidence type="ECO:0000259" key="2">
    <source>
        <dbReference type="Pfam" id="PF02541"/>
    </source>
</evidence>
<protein>
    <submittedName>
        <fullName evidence="4">Exopolyphosphatase</fullName>
        <ecNumber evidence="4">3.6.1.11</ecNumber>
    </submittedName>
</protein>
<dbReference type="InterPro" id="IPR003695">
    <property type="entry name" value="Ppx_GppA_N"/>
</dbReference>
<evidence type="ECO:0000313" key="5">
    <source>
        <dbReference type="Proteomes" id="UP000190837"/>
    </source>
</evidence>
<dbReference type="PANTHER" id="PTHR30005:SF0">
    <property type="entry name" value="RETROGRADE REGULATION PROTEIN 2"/>
    <property type="match status" value="1"/>
</dbReference>
<dbReference type="Gene3D" id="3.30.420.150">
    <property type="entry name" value="Exopolyphosphatase. Domain 2"/>
    <property type="match status" value="1"/>
</dbReference>
<name>A0A1C3H7K5_9GAMM</name>
<evidence type="ECO:0000256" key="1">
    <source>
        <dbReference type="ARBA" id="ARBA00022801"/>
    </source>
</evidence>
<gene>
    <name evidence="4" type="ORF">CHUV0807_2486</name>
</gene>
<dbReference type="EMBL" id="FKLO01000083">
    <property type="protein sequence ID" value="SAM72568.1"/>
    <property type="molecule type" value="Genomic_DNA"/>
</dbReference>
<proteinExistence type="predicted"/>
<keyword evidence="1 4" id="KW-0378">Hydrolase</keyword>
<dbReference type="InterPro" id="IPR050273">
    <property type="entry name" value="GppA/Ppx_hydrolase"/>
</dbReference>
<dbReference type="InterPro" id="IPR030673">
    <property type="entry name" value="PyroPPase_GppA_Ppx"/>
</dbReference>
<feature type="domain" description="Ppx/GppA phosphatase N-terminal" evidence="2">
    <location>
        <begin position="18"/>
        <end position="296"/>
    </location>
</feature>
<reference evidence="5" key="1">
    <citation type="submission" date="2016-04" db="EMBL/GenBank/DDBJ databases">
        <authorList>
            <person name="Tagini F."/>
        </authorList>
    </citation>
    <scope>NUCLEOTIDE SEQUENCE [LARGE SCALE GENOMIC DNA]</scope>
    <source>
        <strain evidence="5">CHUV0807</strain>
    </source>
</reference>
<dbReference type="SUPFAM" id="SSF109604">
    <property type="entry name" value="HD-domain/PDEase-like"/>
    <property type="match status" value="1"/>
</dbReference>
<dbReference type="Pfam" id="PF21447">
    <property type="entry name" value="Ppx-GppA_III"/>
    <property type="match status" value="1"/>
</dbReference>
<dbReference type="InterPro" id="IPR048950">
    <property type="entry name" value="Ppx_GppA_C"/>
</dbReference>
<dbReference type="Proteomes" id="UP000190837">
    <property type="component" value="Unassembled WGS sequence"/>
</dbReference>
<dbReference type="PANTHER" id="PTHR30005">
    <property type="entry name" value="EXOPOLYPHOSPHATASE"/>
    <property type="match status" value="1"/>
</dbReference>
<accession>A0A1C3H7K5</accession>
<dbReference type="EC" id="3.6.1.11" evidence="4"/>
<dbReference type="RefSeq" id="WP_079542297.1">
    <property type="nucleotide sequence ID" value="NZ_FKLO01000083.1"/>
</dbReference>
<feature type="domain" description="Ppx/GppA phosphatase C-terminal" evidence="3">
    <location>
        <begin position="305"/>
        <end position="476"/>
    </location>
</feature>
<dbReference type="SUPFAM" id="SSF53067">
    <property type="entry name" value="Actin-like ATPase domain"/>
    <property type="match status" value="2"/>
</dbReference>
<organism evidence="4 5">
    <name type="scientific">Cardiobacterium hominis</name>
    <dbReference type="NCBI Taxonomy" id="2718"/>
    <lineage>
        <taxon>Bacteria</taxon>
        <taxon>Pseudomonadati</taxon>
        <taxon>Pseudomonadota</taxon>
        <taxon>Gammaproteobacteria</taxon>
        <taxon>Cardiobacteriales</taxon>
        <taxon>Cardiobacteriaceae</taxon>
        <taxon>Cardiobacterium</taxon>
    </lineage>
</organism>
<dbReference type="InterPro" id="IPR043129">
    <property type="entry name" value="ATPase_NBD"/>
</dbReference>
<dbReference type="GO" id="GO:0004309">
    <property type="term" value="F:exopolyphosphatase activity"/>
    <property type="evidence" value="ECO:0007669"/>
    <property type="project" value="UniProtKB-EC"/>
</dbReference>
<dbReference type="Gene3D" id="3.30.420.40">
    <property type="match status" value="1"/>
</dbReference>
<dbReference type="CDD" id="cd24053">
    <property type="entry name" value="ASKHA_NBD_EcPPX-GppA-like"/>
    <property type="match status" value="1"/>
</dbReference>
<dbReference type="Pfam" id="PF02541">
    <property type="entry name" value="Ppx-GppA"/>
    <property type="match status" value="1"/>
</dbReference>
<dbReference type="Gene3D" id="1.10.3210.10">
    <property type="entry name" value="Hypothetical protein af1432"/>
    <property type="match status" value="1"/>
</dbReference>